<gene>
    <name evidence="1" type="ORF">NDU88_012543</name>
</gene>
<comment type="caution">
    <text evidence="1">The sequence shown here is derived from an EMBL/GenBank/DDBJ whole genome shotgun (WGS) entry which is preliminary data.</text>
</comment>
<dbReference type="AlphaFoldDB" id="A0AAV7R1X9"/>
<organism evidence="1 2">
    <name type="scientific">Pleurodeles waltl</name>
    <name type="common">Iberian ribbed newt</name>
    <dbReference type="NCBI Taxonomy" id="8319"/>
    <lineage>
        <taxon>Eukaryota</taxon>
        <taxon>Metazoa</taxon>
        <taxon>Chordata</taxon>
        <taxon>Craniata</taxon>
        <taxon>Vertebrata</taxon>
        <taxon>Euteleostomi</taxon>
        <taxon>Amphibia</taxon>
        <taxon>Batrachia</taxon>
        <taxon>Caudata</taxon>
        <taxon>Salamandroidea</taxon>
        <taxon>Salamandridae</taxon>
        <taxon>Pleurodelinae</taxon>
        <taxon>Pleurodeles</taxon>
    </lineage>
</organism>
<reference evidence="1" key="1">
    <citation type="journal article" date="2022" name="bioRxiv">
        <title>Sequencing and chromosome-scale assembly of the giantPleurodeles waltlgenome.</title>
        <authorList>
            <person name="Brown T."/>
            <person name="Elewa A."/>
            <person name="Iarovenko S."/>
            <person name="Subramanian E."/>
            <person name="Araus A.J."/>
            <person name="Petzold A."/>
            <person name="Susuki M."/>
            <person name="Suzuki K.-i.T."/>
            <person name="Hayashi T."/>
            <person name="Toyoda A."/>
            <person name="Oliveira C."/>
            <person name="Osipova E."/>
            <person name="Leigh N.D."/>
            <person name="Simon A."/>
            <person name="Yun M.H."/>
        </authorList>
    </citation>
    <scope>NUCLEOTIDE SEQUENCE</scope>
    <source>
        <strain evidence="1">20211129_DDA</strain>
        <tissue evidence="1">Liver</tissue>
    </source>
</reference>
<sequence length="71" mass="7966">MTFHDEQSGRNQQAKLSASALEKKIALEKKTMALEKKAGLRLMSSEYGGINDEVSTWGSHTFYFVVVNEID</sequence>
<dbReference type="EMBL" id="JANPWB010000010">
    <property type="protein sequence ID" value="KAJ1146265.1"/>
    <property type="molecule type" value="Genomic_DNA"/>
</dbReference>
<proteinExistence type="predicted"/>
<dbReference type="Proteomes" id="UP001066276">
    <property type="component" value="Chromosome 6"/>
</dbReference>
<evidence type="ECO:0000313" key="1">
    <source>
        <dbReference type="EMBL" id="KAJ1146265.1"/>
    </source>
</evidence>
<keyword evidence="2" id="KW-1185">Reference proteome</keyword>
<accession>A0AAV7R1X9</accession>
<name>A0AAV7R1X9_PLEWA</name>
<protein>
    <submittedName>
        <fullName evidence="1">Uncharacterized protein</fullName>
    </submittedName>
</protein>
<evidence type="ECO:0000313" key="2">
    <source>
        <dbReference type="Proteomes" id="UP001066276"/>
    </source>
</evidence>